<dbReference type="InterPro" id="IPR031327">
    <property type="entry name" value="MCM"/>
</dbReference>
<dbReference type="InterPro" id="IPR001208">
    <property type="entry name" value="MCM_dom"/>
</dbReference>
<comment type="subcellular location">
    <subcellularLocation>
        <location evidence="1">Nucleus</location>
    </subcellularLocation>
</comment>
<comment type="subunit">
    <text evidence="11">Component of the MCM2-7 complex.</text>
</comment>
<comment type="catalytic activity">
    <reaction evidence="11">
        <text>ATP + H2O = ADP + phosphate + H(+)</text>
        <dbReference type="Rhea" id="RHEA:13065"/>
        <dbReference type="ChEBI" id="CHEBI:15377"/>
        <dbReference type="ChEBI" id="CHEBI:15378"/>
        <dbReference type="ChEBI" id="CHEBI:30616"/>
        <dbReference type="ChEBI" id="CHEBI:43474"/>
        <dbReference type="ChEBI" id="CHEBI:456216"/>
        <dbReference type="EC" id="3.6.4.12"/>
    </reaction>
</comment>
<dbReference type="InterPro" id="IPR012340">
    <property type="entry name" value="NA-bd_OB-fold"/>
</dbReference>
<dbReference type="InterPro" id="IPR036388">
    <property type="entry name" value="WH-like_DNA-bd_sf"/>
</dbReference>
<dbReference type="GO" id="GO:0016787">
    <property type="term" value="F:hydrolase activity"/>
    <property type="evidence" value="ECO:0007669"/>
    <property type="project" value="UniProtKB-KW"/>
</dbReference>
<evidence type="ECO:0000256" key="6">
    <source>
        <dbReference type="ARBA" id="ARBA00022806"/>
    </source>
</evidence>
<dbReference type="InterPro" id="IPR027417">
    <property type="entry name" value="P-loop_NTPase"/>
</dbReference>
<dbReference type="InterPro" id="IPR041562">
    <property type="entry name" value="MCM_lid"/>
</dbReference>
<evidence type="ECO:0000313" key="14">
    <source>
        <dbReference type="EMBL" id="CAI2384395.1"/>
    </source>
</evidence>
<evidence type="ECO:0000256" key="7">
    <source>
        <dbReference type="ARBA" id="ARBA00022840"/>
    </source>
</evidence>
<keyword evidence="9 11" id="KW-0539">Nucleus</keyword>
<dbReference type="GO" id="GO:0005524">
    <property type="term" value="F:ATP binding"/>
    <property type="evidence" value="ECO:0007669"/>
    <property type="project" value="UniProtKB-UniRule"/>
</dbReference>
<keyword evidence="7 10" id="KW-0067">ATP-binding</keyword>
<dbReference type="Gene3D" id="2.20.28.10">
    <property type="match status" value="1"/>
</dbReference>
<reference evidence="14" key="1">
    <citation type="submission" date="2023-07" db="EMBL/GenBank/DDBJ databases">
        <authorList>
            <consortium name="AG Swart"/>
            <person name="Singh M."/>
            <person name="Singh A."/>
            <person name="Seah K."/>
            <person name="Emmerich C."/>
        </authorList>
    </citation>
    <scope>NUCLEOTIDE SEQUENCE</scope>
    <source>
        <strain evidence="14">DP1</strain>
    </source>
</reference>
<accession>A0AAD2D9D2</accession>
<protein>
    <recommendedName>
        <fullName evidence="11">DNA replication licensing factor MCM4</fullName>
        <ecNumber evidence="11">3.6.4.12</ecNumber>
    </recommendedName>
</protein>
<dbReference type="Pfam" id="PF14551">
    <property type="entry name" value="MCM_N"/>
    <property type="match status" value="1"/>
</dbReference>
<dbReference type="SMART" id="SM00350">
    <property type="entry name" value="MCM"/>
    <property type="match status" value="1"/>
</dbReference>
<dbReference type="GO" id="GO:0042555">
    <property type="term" value="C:MCM complex"/>
    <property type="evidence" value="ECO:0007669"/>
    <property type="project" value="UniProtKB-UniRule"/>
</dbReference>
<dbReference type="SUPFAM" id="SSF50249">
    <property type="entry name" value="Nucleic acid-binding proteins"/>
    <property type="match status" value="1"/>
</dbReference>
<evidence type="ECO:0000256" key="12">
    <source>
        <dbReference type="SAM" id="MobiDB-lite"/>
    </source>
</evidence>
<dbReference type="SUPFAM" id="SSF52540">
    <property type="entry name" value="P-loop containing nucleoside triphosphate hydrolases"/>
    <property type="match status" value="1"/>
</dbReference>
<proteinExistence type="inferred from homology"/>
<dbReference type="GO" id="GO:1902975">
    <property type="term" value="P:mitotic DNA replication initiation"/>
    <property type="evidence" value="ECO:0007669"/>
    <property type="project" value="TreeGrafter"/>
</dbReference>
<evidence type="ECO:0000256" key="11">
    <source>
        <dbReference type="RuleBase" id="RU368062"/>
    </source>
</evidence>
<evidence type="ECO:0000259" key="13">
    <source>
        <dbReference type="PROSITE" id="PS50051"/>
    </source>
</evidence>
<name>A0AAD2D9D2_EUPCR</name>
<evidence type="ECO:0000256" key="10">
    <source>
        <dbReference type="RuleBase" id="RU004070"/>
    </source>
</evidence>
<comment type="similarity">
    <text evidence="2 10">Belongs to the MCM family.</text>
</comment>
<dbReference type="GO" id="GO:0006271">
    <property type="term" value="P:DNA strand elongation involved in DNA replication"/>
    <property type="evidence" value="ECO:0007669"/>
    <property type="project" value="TreeGrafter"/>
</dbReference>
<dbReference type="GO" id="GO:0000727">
    <property type="term" value="P:double-strand break repair via break-induced replication"/>
    <property type="evidence" value="ECO:0007669"/>
    <property type="project" value="TreeGrafter"/>
</dbReference>
<dbReference type="InterPro" id="IPR027925">
    <property type="entry name" value="MCM_N"/>
</dbReference>
<evidence type="ECO:0000256" key="4">
    <source>
        <dbReference type="ARBA" id="ARBA00022741"/>
    </source>
</evidence>
<comment type="caution">
    <text evidence="14">The sequence shown here is derived from an EMBL/GenBank/DDBJ whole genome shotgun (WGS) entry which is preliminary data.</text>
</comment>
<feature type="compositionally biased region" description="Polar residues" evidence="12">
    <location>
        <begin position="1"/>
        <end position="25"/>
    </location>
</feature>
<evidence type="ECO:0000313" key="15">
    <source>
        <dbReference type="Proteomes" id="UP001295684"/>
    </source>
</evidence>
<dbReference type="PROSITE" id="PS50051">
    <property type="entry name" value="MCM_2"/>
    <property type="match status" value="1"/>
</dbReference>
<dbReference type="Pfam" id="PF00493">
    <property type="entry name" value="MCM"/>
    <property type="match status" value="1"/>
</dbReference>
<feature type="region of interest" description="Disordered" evidence="12">
    <location>
        <begin position="1"/>
        <end position="47"/>
    </location>
</feature>
<dbReference type="GO" id="GO:0003697">
    <property type="term" value="F:single-stranded DNA binding"/>
    <property type="evidence" value="ECO:0007669"/>
    <property type="project" value="TreeGrafter"/>
</dbReference>
<dbReference type="PANTHER" id="PTHR11630">
    <property type="entry name" value="DNA REPLICATION LICENSING FACTOR MCM FAMILY MEMBER"/>
    <property type="match status" value="1"/>
</dbReference>
<keyword evidence="15" id="KW-1185">Reference proteome</keyword>
<feature type="domain" description="MCM C-terminal AAA(+) ATPase" evidence="13">
    <location>
        <begin position="429"/>
        <end position="637"/>
    </location>
</feature>
<dbReference type="AlphaFoldDB" id="A0AAD2D9D2"/>
<evidence type="ECO:0000256" key="1">
    <source>
        <dbReference type="ARBA" id="ARBA00004123"/>
    </source>
</evidence>
<dbReference type="Gene3D" id="3.30.1640.10">
    <property type="entry name" value="mini-chromosome maintenance (MCM) complex, chain A, domain 1"/>
    <property type="match status" value="1"/>
</dbReference>
<gene>
    <name evidence="14" type="ORF">ECRASSUSDP1_LOCUS25920</name>
</gene>
<dbReference type="InterPro" id="IPR018525">
    <property type="entry name" value="MCM_CS"/>
</dbReference>
<evidence type="ECO:0000256" key="8">
    <source>
        <dbReference type="ARBA" id="ARBA00023125"/>
    </source>
</evidence>
<keyword evidence="4 10" id="KW-0547">Nucleotide-binding</keyword>
<dbReference type="PRINTS" id="PR01657">
    <property type="entry name" value="MCMFAMILY"/>
</dbReference>
<dbReference type="InterPro" id="IPR033762">
    <property type="entry name" value="MCM_OB"/>
</dbReference>
<dbReference type="CDD" id="cd17755">
    <property type="entry name" value="MCM4"/>
    <property type="match status" value="1"/>
</dbReference>
<evidence type="ECO:0000256" key="9">
    <source>
        <dbReference type="ARBA" id="ARBA00023242"/>
    </source>
</evidence>
<dbReference type="FunFam" id="3.40.50.300:FF:000217">
    <property type="entry name" value="DNA helicase"/>
    <property type="match status" value="1"/>
</dbReference>
<keyword evidence="8 10" id="KW-0238">DNA-binding</keyword>
<dbReference type="PRINTS" id="PR01660">
    <property type="entry name" value="MCMPROTEIN4"/>
</dbReference>
<dbReference type="GO" id="GO:0005634">
    <property type="term" value="C:nucleus"/>
    <property type="evidence" value="ECO:0007669"/>
    <property type="project" value="UniProtKB-SubCell"/>
</dbReference>
<dbReference type="Proteomes" id="UP001295684">
    <property type="component" value="Unassembled WGS sequence"/>
</dbReference>
<sequence length="850" mass="96392">MSNPQLNSNEGLSGSGRVENNQRNHTLPVGGNMGDPGTDMHGSNMIEPSNSLLGSYVDYNKKRGHIDAEGAFRRPLFPANFPSGTPSMAPGGQGSSMLSHTEQQMTQVVWGTNINTSDAQQRFKNFLTNYVEKSQLDDPDEAPCYMGQMQQISETQIYVLNMDCNHLYGYDANLYKQFINFPSEMIPYFDSVVNQMYKELCPDDDTGNVIQVRPLNIRHSKLLRHLEPEDIDKLISVRGIVIRTSDIVPEMKEGHFKCAACNQRQCVPVYRAKVEHPTECSNCRTTHCFEIIHNMCQFGDKQHIKLQEVQENIPDGDTPHHIQLCVFEELVDSVRPGDRVEVVGIYRAQGMRVNSNMRTMKNIFVTYIDVVHIQKVDISRYGVETEEKEKDFDIEMEDDDLVDTLQEDIITFTQKEIEQFREFASDSRCYERLVASLAPSIWENDDIKKGVLAQLFGGTNRDFSESGRGRFRSEINVLLVGDPSTAKSQILQYVHRIAPRGIYTSGKGSSAVGLTAYVSRDPETKELILESGALVLSDKGICCIDEFDKMDDSTRVILHEAMEQQTISIAKAGIICTLNSRTAILAAANPIESKYNPKLSVVENIKLPPTLLSRFDLIYLVLDRSSKITDRRLANHIVSLFGEEVKEAENKDEVSREFMTRYISYARKEVEPLITEEAAELLSEEYLKMRNIGSAFKTITATPRQLESLIRLSEALAKMRLASNVLRRDVEEAVRLIKVATQQAATDPTTGKIDMDILTSGVSSSRRDTITSICQVIRQLLKEDEEKSRHGVQFSNLREEVKLRMMKNNMELHDIDFRNAIRDLEDQHFVGLFRHAKNPIVRLLESRDMM</sequence>
<dbReference type="Gene3D" id="3.40.50.300">
    <property type="entry name" value="P-loop containing nucleotide triphosphate hydrolases"/>
    <property type="match status" value="1"/>
</dbReference>
<dbReference type="GO" id="GO:0017116">
    <property type="term" value="F:single-stranded DNA helicase activity"/>
    <property type="evidence" value="ECO:0007669"/>
    <property type="project" value="TreeGrafter"/>
</dbReference>
<dbReference type="Pfam" id="PF17207">
    <property type="entry name" value="MCM_OB"/>
    <property type="match status" value="1"/>
</dbReference>
<dbReference type="Pfam" id="PF17855">
    <property type="entry name" value="MCM_lid"/>
    <property type="match status" value="1"/>
</dbReference>
<dbReference type="FunFam" id="2.20.28.10:FF:000003">
    <property type="entry name" value="DNA helicase"/>
    <property type="match status" value="1"/>
</dbReference>
<keyword evidence="3 11" id="KW-0235">DNA replication</keyword>
<keyword evidence="6 11" id="KW-0347">Helicase</keyword>
<dbReference type="Gene3D" id="2.40.50.140">
    <property type="entry name" value="Nucleic acid-binding proteins"/>
    <property type="match status" value="1"/>
</dbReference>
<dbReference type="InterPro" id="IPR008047">
    <property type="entry name" value="MCM_4"/>
</dbReference>
<evidence type="ECO:0000256" key="2">
    <source>
        <dbReference type="ARBA" id="ARBA00008010"/>
    </source>
</evidence>
<dbReference type="PROSITE" id="PS00847">
    <property type="entry name" value="MCM_1"/>
    <property type="match status" value="1"/>
</dbReference>
<evidence type="ECO:0000256" key="5">
    <source>
        <dbReference type="ARBA" id="ARBA00022801"/>
    </source>
</evidence>
<organism evidence="14 15">
    <name type="scientific">Euplotes crassus</name>
    <dbReference type="NCBI Taxonomy" id="5936"/>
    <lineage>
        <taxon>Eukaryota</taxon>
        <taxon>Sar</taxon>
        <taxon>Alveolata</taxon>
        <taxon>Ciliophora</taxon>
        <taxon>Intramacronucleata</taxon>
        <taxon>Spirotrichea</taxon>
        <taxon>Hypotrichia</taxon>
        <taxon>Euplotida</taxon>
        <taxon>Euplotidae</taxon>
        <taxon>Moneuplotes</taxon>
    </lineage>
</organism>
<comment type="function">
    <text evidence="11">Acts as component of the MCM2-7 complex (MCM complex) which is the replicative helicase essential for 'once per cell cycle' DNA replication initiation and elongation in eukaryotic cells. The active ATPase sites in the MCM2-7 ring are formed through the interaction surfaces of two neighboring subunits such that a critical structure of a conserved arginine finger motif is provided in trans relative to the ATP-binding site of the Walker A box of the adjacent subunit. The six ATPase active sites, however, are likely to contribute differentially to the complex helicase activity.</text>
</comment>
<dbReference type="PANTHER" id="PTHR11630:SF66">
    <property type="entry name" value="DNA REPLICATION LICENSING FACTOR MCM4"/>
    <property type="match status" value="1"/>
</dbReference>
<keyword evidence="5 11" id="KW-0378">Hydrolase</keyword>
<dbReference type="EMBL" id="CAMPGE010026724">
    <property type="protein sequence ID" value="CAI2384395.1"/>
    <property type="molecule type" value="Genomic_DNA"/>
</dbReference>
<dbReference type="Gene3D" id="1.10.10.10">
    <property type="entry name" value="Winged helix-like DNA-binding domain superfamily/Winged helix DNA-binding domain"/>
    <property type="match status" value="1"/>
</dbReference>
<evidence type="ECO:0000256" key="3">
    <source>
        <dbReference type="ARBA" id="ARBA00022705"/>
    </source>
</evidence>
<dbReference type="EC" id="3.6.4.12" evidence="11"/>